<gene>
    <name evidence="1" type="ORF">CLV52_0051</name>
</gene>
<dbReference type="EMBL" id="SOAM01000001">
    <property type="protein sequence ID" value="TDS79522.1"/>
    <property type="molecule type" value="Genomic_DNA"/>
</dbReference>
<organism evidence="1 2">
    <name type="scientific">Amnibacterium kyonggiense</name>
    <dbReference type="NCBI Taxonomy" id="595671"/>
    <lineage>
        <taxon>Bacteria</taxon>
        <taxon>Bacillati</taxon>
        <taxon>Actinomycetota</taxon>
        <taxon>Actinomycetes</taxon>
        <taxon>Micrococcales</taxon>
        <taxon>Microbacteriaceae</taxon>
        <taxon>Amnibacterium</taxon>
    </lineage>
</organism>
<evidence type="ECO:0000313" key="1">
    <source>
        <dbReference type="EMBL" id="TDS79522.1"/>
    </source>
</evidence>
<sequence length="80" mass="8791">MSADEVEARVDDDLGAYRTGPAALDRRLVGLSARELGARYRALLARVELKAALRRRDAATSQARAELAEDRRALLRGGNR</sequence>
<dbReference type="AlphaFoldDB" id="A0A4R7FP73"/>
<comment type="caution">
    <text evidence="1">The sequence shown here is derived from an EMBL/GenBank/DDBJ whole genome shotgun (WGS) entry which is preliminary data.</text>
</comment>
<keyword evidence="2" id="KW-1185">Reference proteome</keyword>
<dbReference type="RefSeq" id="WP_133763783.1">
    <property type="nucleotide sequence ID" value="NZ_BAAARP010000001.1"/>
</dbReference>
<name>A0A4R7FP73_9MICO</name>
<dbReference type="Proteomes" id="UP000295344">
    <property type="component" value="Unassembled WGS sequence"/>
</dbReference>
<reference evidence="1 2" key="1">
    <citation type="submission" date="2019-03" db="EMBL/GenBank/DDBJ databases">
        <title>Genomic Encyclopedia of Archaeal and Bacterial Type Strains, Phase II (KMG-II): from individual species to whole genera.</title>
        <authorList>
            <person name="Goeker M."/>
        </authorList>
    </citation>
    <scope>NUCLEOTIDE SEQUENCE [LARGE SCALE GENOMIC DNA]</scope>
    <source>
        <strain evidence="1 2">DSM 24782</strain>
    </source>
</reference>
<evidence type="ECO:0000313" key="2">
    <source>
        <dbReference type="Proteomes" id="UP000295344"/>
    </source>
</evidence>
<proteinExistence type="predicted"/>
<accession>A0A4R7FP73</accession>
<protein>
    <submittedName>
        <fullName evidence="1">Uncharacterized protein</fullName>
    </submittedName>
</protein>